<dbReference type="SUPFAM" id="SSF56059">
    <property type="entry name" value="Glutathione synthetase ATP-binding domain-like"/>
    <property type="match status" value="1"/>
</dbReference>
<evidence type="ECO:0000256" key="3">
    <source>
        <dbReference type="ARBA" id="ARBA00022840"/>
    </source>
</evidence>
<feature type="domain" description="ATP-grasp" evidence="5">
    <location>
        <begin position="172"/>
        <end position="378"/>
    </location>
</feature>
<dbReference type="Pfam" id="PF02786">
    <property type="entry name" value="CPSase_L_D2"/>
    <property type="match status" value="1"/>
</dbReference>
<evidence type="ECO:0000256" key="2">
    <source>
        <dbReference type="ARBA" id="ARBA00022741"/>
    </source>
</evidence>
<sequence length="464" mass="50452">MHPHTLTGDVLASLRTALTGAADRPLVLLGNFEVEEHWARGEPGLPGIVMPASRAIVNRMDECALLLAGPDDHVVLKSPPDEEYLRYLGDLGVALPRVLTVRDQQPQRTVSEDAVADPQLVAALGRLAGLGARLWPHGVSAVEERLAELAGLPLAAPAAAVCKQVNSKIYSRLLADEVGLPQAEGMVCRDVDELDRAVRRAGGWLDTGRPIVLKDAYGVSGRGIMVVRDRRRLAQLHTLIARRARRSGGRVGVIMEEWLPKRHDLNYQMTVDRTGDVHFDVVKEAITSDGVHQGHRMPARLTPGQHRQVRSAAEAIGRRLATDGYFGVVGVDALTTTDDRLYPIVEINARNNMSTYQERLRRTWYGPGTVALARQYPLRLTRPLPFGELRALLDGVLADRPDRPGLVINNFATVNAAGTAGGEGGSFGGRLYAMVAAESDRQVVAIDREVTARLRDCPATVGQP</sequence>
<dbReference type="Gene3D" id="3.30.470.20">
    <property type="entry name" value="ATP-grasp fold, B domain"/>
    <property type="match status" value="1"/>
</dbReference>
<dbReference type="InterPro" id="IPR011761">
    <property type="entry name" value="ATP-grasp"/>
</dbReference>
<comment type="caution">
    <text evidence="6">The sequence shown here is derived from an EMBL/GenBank/DDBJ whole genome shotgun (WGS) entry which is preliminary data.</text>
</comment>
<keyword evidence="2 4" id="KW-0547">Nucleotide-binding</keyword>
<dbReference type="InterPro" id="IPR005479">
    <property type="entry name" value="CPAse_ATP-bd"/>
</dbReference>
<organism evidence="6 7">
    <name type="scientific">Micromonospora humidisoli</name>
    <dbReference type="NCBI Taxonomy" id="2807622"/>
    <lineage>
        <taxon>Bacteria</taxon>
        <taxon>Bacillati</taxon>
        <taxon>Actinomycetota</taxon>
        <taxon>Actinomycetes</taxon>
        <taxon>Micromonosporales</taxon>
        <taxon>Micromonosporaceae</taxon>
        <taxon>Micromonospora</taxon>
    </lineage>
</organism>
<dbReference type="InterPro" id="IPR040754">
    <property type="entry name" value="PreAtp-grasp"/>
</dbReference>
<keyword evidence="3 4" id="KW-0067">ATP-binding</keyword>
<protein>
    <submittedName>
        <fullName evidence="6">ATP-grasp domain-containing protein</fullName>
    </submittedName>
</protein>
<dbReference type="PANTHER" id="PTHR43055">
    <property type="entry name" value="FORMATE-DEPENDENT PHOSPHORIBOSYLGLYCINAMIDE FORMYLTRANSFERASE"/>
    <property type="match status" value="1"/>
</dbReference>
<dbReference type="Pfam" id="PF18604">
    <property type="entry name" value="PreAtp-grasp"/>
    <property type="match status" value="1"/>
</dbReference>
<accession>A0ABS2JBG9</accession>
<keyword evidence="1" id="KW-0436">Ligase</keyword>
<dbReference type="Proteomes" id="UP000809587">
    <property type="component" value="Unassembled WGS sequence"/>
</dbReference>
<gene>
    <name evidence="6" type="ORF">JQN84_15055</name>
</gene>
<reference evidence="6 7" key="1">
    <citation type="submission" date="2021-02" db="EMBL/GenBank/DDBJ databases">
        <authorList>
            <person name="Lee D.-H."/>
        </authorList>
    </citation>
    <scope>NUCLEOTIDE SEQUENCE [LARGE SCALE GENOMIC DNA]</scope>
    <source>
        <strain evidence="6 7">MMS20-R2-29</strain>
    </source>
</reference>
<keyword evidence="7" id="KW-1185">Reference proteome</keyword>
<name>A0ABS2JBG9_9ACTN</name>
<evidence type="ECO:0000256" key="4">
    <source>
        <dbReference type="PROSITE-ProRule" id="PRU00409"/>
    </source>
</evidence>
<dbReference type="RefSeq" id="WP_204959026.1">
    <property type="nucleotide sequence ID" value="NZ_JAFEUO010000004.1"/>
</dbReference>
<evidence type="ECO:0000259" key="5">
    <source>
        <dbReference type="PROSITE" id="PS50975"/>
    </source>
</evidence>
<evidence type="ECO:0000313" key="6">
    <source>
        <dbReference type="EMBL" id="MBM7083837.1"/>
    </source>
</evidence>
<evidence type="ECO:0000256" key="1">
    <source>
        <dbReference type="ARBA" id="ARBA00022598"/>
    </source>
</evidence>
<dbReference type="PROSITE" id="PS50975">
    <property type="entry name" value="ATP_GRASP"/>
    <property type="match status" value="1"/>
</dbReference>
<evidence type="ECO:0000313" key="7">
    <source>
        <dbReference type="Proteomes" id="UP000809587"/>
    </source>
</evidence>
<proteinExistence type="predicted"/>
<dbReference type="PANTHER" id="PTHR43055:SF1">
    <property type="entry name" value="FORMATE-DEPENDENT PHOSPHORIBOSYLGLYCINAMIDE FORMYLTRANSFERASE"/>
    <property type="match status" value="1"/>
</dbReference>
<dbReference type="EMBL" id="JAFEUO010000004">
    <property type="protein sequence ID" value="MBM7083837.1"/>
    <property type="molecule type" value="Genomic_DNA"/>
</dbReference>